<evidence type="ECO:0000313" key="2">
    <source>
        <dbReference type="Proteomes" id="UP000288216"/>
    </source>
</evidence>
<dbReference type="OMA" id="GNAWRES"/>
<accession>A0A401QGN9</accession>
<name>A0A401QGN9_SCYTO</name>
<dbReference type="OrthoDB" id="411991at2759"/>
<dbReference type="AlphaFoldDB" id="A0A401QGN9"/>
<dbReference type="Proteomes" id="UP000288216">
    <property type="component" value="Unassembled WGS sequence"/>
</dbReference>
<feature type="non-terminal residue" evidence="1">
    <location>
        <position position="140"/>
    </location>
</feature>
<evidence type="ECO:0000313" key="1">
    <source>
        <dbReference type="EMBL" id="GCB84526.1"/>
    </source>
</evidence>
<protein>
    <submittedName>
        <fullName evidence="1">Uncharacterized protein</fullName>
    </submittedName>
</protein>
<reference evidence="1 2" key="1">
    <citation type="journal article" date="2018" name="Nat. Ecol. Evol.">
        <title>Shark genomes provide insights into elasmobranch evolution and the origin of vertebrates.</title>
        <authorList>
            <person name="Hara Y"/>
            <person name="Yamaguchi K"/>
            <person name="Onimaru K"/>
            <person name="Kadota M"/>
            <person name="Koyanagi M"/>
            <person name="Keeley SD"/>
            <person name="Tatsumi K"/>
            <person name="Tanaka K"/>
            <person name="Motone F"/>
            <person name="Kageyama Y"/>
            <person name="Nozu R"/>
            <person name="Adachi N"/>
            <person name="Nishimura O"/>
            <person name="Nakagawa R"/>
            <person name="Tanegashima C"/>
            <person name="Kiyatake I"/>
            <person name="Matsumoto R"/>
            <person name="Murakumo K"/>
            <person name="Nishida K"/>
            <person name="Terakita A"/>
            <person name="Kuratani S"/>
            <person name="Sato K"/>
            <person name="Hyodo S Kuraku.S."/>
        </authorList>
    </citation>
    <scope>NUCLEOTIDE SEQUENCE [LARGE SCALE GENOMIC DNA]</scope>
</reference>
<comment type="caution">
    <text evidence="1">The sequence shown here is derived from an EMBL/GenBank/DDBJ whole genome shotgun (WGS) entry which is preliminary data.</text>
</comment>
<organism evidence="1 2">
    <name type="scientific">Scyliorhinus torazame</name>
    <name type="common">Cloudy catshark</name>
    <name type="synonym">Catulus torazame</name>
    <dbReference type="NCBI Taxonomy" id="75743"/>
    <lineage>
        <taxon>Eukaryota</taxon>
        <taxon>Metazoa</taxon>
        <taxon>Chordata</taxon>
        <taxon>Craniata</taxon>
        <taxon>Vertebrata</taxon>
        <taxon>Chondrichthyes</taxon>
        <taxon>Elasmobranchii</taxon>
        <taxon>Galeomorphii</taxon>
        <taxon>Galeoidea</taxon>
        <taxon>Carcharhiniformes</taxon>
        <taxon>Scyliorhinidae</taxon>
        <taxon>Scyliorhinus</taxon>
    </lineage>
</organism>
<dbReference type="STRING" id="75743.A0A401QGN9"/>
<keyword evidence="2" id="KW-1185">Reference proteome</keyword>
<dbReference type="EMBL" id="BFAA01073164">
    <property type="protein sequence ID" value="GCB84526.1"/>
    <property type="molecule type" value="Genomic_DNA"/>
</dbReference>
<sequence>PSVTVPPPSGPLRRGSIVTSDRSLSLCRFSEPAPARPAMISLALFPPPSTAGGVTLYELNNELVAGPQCEEDTQAFHLQVLGLPPVAIQKDSLKQHSRSDHSTKAAFIHHCESVWKRSGNAWRESGLSGVLCEIAASDDE</sequence>
<feature type="non-terminal residue" evidence="1">
    <location>
        <position position="1"/>
    </location>
</feature>
<proteinExistence type="predicted"/>
<gene>
    <name evidence="1" type="ORF">scyTo_0025140</name>
</gene>